<dbReference type="Gene3D" id="3.40.50.300">
    <property type="entry name" value="P-loop containing nucleotide triphosphate hydrolases"/>
    <property type="match status" value="1"/>
</dbReference>
<keyword evidence="7" id="KW-1185">Reference proteome</keyword>
<dbReference type="GO" id="GO:0016887">
    <property type="term" value="F:ATP hydrolysis activity"/>
    <property type="evidence" value="ECO:0007669"/>
    <property type="project" value="InterPro"/>
</dbReference>
<evidence type="ECO:0000313" key="6">
    <source>
        <dbReference type="EMBL" id="KAK0542361.1"/>
    </source>
</evidence>
<name>A0AAN6GL20_9BASI</name>
<proteinExistence type="inferred from homology"/>
<dbReference type="AlphaFoldDB" id="A0AAN6GL20"/>
<comment type="similarity">
    <text evidence="1">Belongs to the AAA ATPase family.</text>
</comment>
<dbReference type="InterPro" id="IPR050168">
    <property type="entry name" value="AAA_ATPase_domain"/>
</dbReference>
<protein>
    <recommendedName>
        <fullName evidence="5">ATPase AAA-type core domain-containing protein</fullName>
    </recommendedName>
</protein>
<dbReference type="InterPro" id="IPR027417">
    <property type="entry name" value="P-loop_NTPase"/>
</dbReference>
<dbReference type="PANTHER" id="PTHR23077">
    <property type="entry name" value="AAA-FAMILY ATPASE"/>
    <property type="match status" value="1"/>
</dbReference>
<evidence type="ECO:0000259" key="5">
    <source>
        <dbReference type="Pfam" id="PF00004"/>
    </source>
</evidence>
<reference evidence="6" key="1">
    <citation type="journal article" date="2023" name="PhytoFront">
        <title>Draft Genome Resources of Seven Strains of Tilletia horrida, Causal Agent of Kernel Smut of Rice.</title>
        <authorList>
            <person name="Khanal S."/>
            <person name="Antony Babu S."/>
            <person name="Zhou X.G."/>
        </authorList>
    </citation>
    <scope>NUCLEOTIDE SEQUENCE</scope>
    <source>
        <strain evidence="6">TX6</strain>
    </source>
</reference>
<sequence>MRTSPRFSRPGAAASTAHDDSDCLPSAVAPQPTLGPVRQRPAGMDDALNTLAFGLLRPLLGQGLFKTLRAPSEALLHGPPGTGKTMLALHCLTAHKVKYVYLKASDIHFKYTGESERIIAEAFQQARSVAPAVLLIDELDCVFPARSSEAGSKHPSILSQLLVELDNVLAVKSDPIMCPQNSKLSQESTKHFMNSK</sequence>
<keyword evidence="2" id="KW-0547">Nucleotide-binding</keyword>
<dbReference type="Pfam" id="PF00004">
    <property type="entry name" value="AAA"/>
    <property type="match status" value="1"/>
</dbReference>
<dbReference type="InterPro" id="IPR003959">
    <property type="entry name" value="ATPase_AAA_core"/>
</dbReference>
<evidence type="ECO:0000256" key="4">
    <source>
        <dbReference type="SAM" id="MobiDB-lite"/>
    </source>
</evidence>
<comment type="caution">
    <text evidence="6">The sequence shown here is derived from an EMBL/GenBank/DDBJ whole genome shotgun (WGS) entry which is preliminary data.</text>
</comment>
<gene>
    <name evidence="6" type="ORF">OC846_006762</name>
</gene>
<evidence type="ECO:0000256" key="2">
    <source>
        <dbReference type="ARBA" id="ARBA00022741"/>
    </source>
</evidence>
<evidence type="ECO:0000256" key="3">
    <source>
        <dbReference type="ARBA" id="ARBA00022840"/>
    </source>
</evidence>
<keyword evidence="3" id="KW-0067">ATP-binding</keyword>
<dbReference type="EMBL" id="JAPDMZ010000544">
    <property type="protein sequence ID" value="KAK0542361.1"/>
    <property type="molecule type" value="Genomic_DNA"/>
</dbReference>
<evidence type="ECO:0000256" key="1">
    <source>
        <dbReference type="ARBA" id="ARBA00006914"/>
    </source>
</evidence>
<evidence type="ECO:0000313" key="7">
    <source>
        <dbReference type="Proteomes" id="UP001176517"/>
    </source>
</evidence>
<dbReference type="SUPFAM" id="SSF52540">
    <property type="entry name" value="P-loop containing nucleoside triphosphate hydrolases"/>
    <property type="match status" value="1"/>
</dbReference>
<feature type="region of interest" description="Disordered" evidence="4">
    <location>
        <begin position="1"/>
        <end position="41"/>
    </location>
</feature>
<dbReference type="GO" id="GO:0005524">
    <property type="term" value="F:ATP binding"/>
    <property type="evidence" value="ECO:0007669"/>
    <property type="project" value="UniProtKB-KW"/>
</dbReference>
<feature type="domain" description="ATPase AAA-type core" evidence="5">
    <location>
        <begin position="75"/>
        <end position="169"/>
    </location>
</feature>
<dbReference type="PANTHER" id="PTHR23077:SF171">
    <property type="entry name" value="NUCLEAR VALOSIN-CONTAINING PROTEIN-LIKE"/>
    <property type="match status" value="1"/>
</dbReference>
<dbReference type="Proteomes" id="UP001176517">
    <property type="component" value="Unassembled WGS sequence"/>
</dbReference>
<organism evidence="6 7">
    <name type="scientific">Tilletia horrida</name>
    <dbReference type="NCBI Taxonomy" id="155126"/>
    <lineage>
        <taxon>Eukaryota</taxon>
        <taxon>Fungi</taxon>
        <taxon>Dikarya</taxon>
        <taxon>Basidiomycota</taxon>
        <taxon>Ustilaginomycotina</taxon>
        <taxon>Exobasidiomycetes</taxon>
        <taxon>Tilletiales</taxon>
        <taxon>Tilletiaceae</taxon>
        <taxon>Tilletia</taxon>
    </lineage>
</organism>
<accession>A0AAN6GL20</accession>